<dbReference type="InterPro" id="IPR017853">
    <property type="entry name" value="GH"/>
</dbReference>
<evidence type="ECO:0000256" key="10">
    <source>
        <dbReference type="ARBA" id="ARBA00032238"/>
    </source>
</evidence>
<feature type="domain" description="Glycoside hydrolase family 70 catalytic" evidence="13">
    <location>
        <begin position="423"/>
        <end position="1220"/>
    </location>
</feature>
<keyword evidence="7" id="KW-0732">Signal</keyword>
<accession>A0ABT0VNK5</accession>
<organism evidence="14 15">
    <name type="scientific">Periweissella beninensis</name>
    <dbReference type="NCBI Taxonomy" id="504936"/>
    <lineage>
        <taxon>Bacteria</taxon>
        <taxon>Bacillati</taxon>
        <taxon>Bacillota</taxon>
        <taxon>Bacilli</taxon>
        <taxon>Lactobacillales</taxon>
        <taxon>Lactobacillaceae</taxon>
        <taxon>Periweissella</taxon>
    </lineage>
</organism>
<dbReference type="Pfam" id="PF19258">
    <property type="entry name" value="KxYKxGKxW_sig"/>
    <property type="match status" value="1"/>
</dbReference>
<sequence>MGDKICRKKMHKSGKQWLVVGLTVASVVMGVTTQTNILADSKASDTTDIAEKTTAKIGTDTIKSITDNSGVTSTENSSSSAASASSSAADASSSAAVSSAASASSSAAVSSAADASSSAAVSSAASASSSAAVSSAADASSSVAVSSAASASSSAADASSSVAVSSAASASSTATSNNKDNLNAKLPDNQVIKQKDTVQLKKLKNLKSGRYITTKNGLINYRQTNGKLVKGLVKINGHVQYFDQKGNQVKNKIIKIKGVSLFFDKKSGNLTTGVIKIAQKIKAFNSSTGQQVVSAFYKDIKRNKYYFDTKGDAKIGLTKINGALYYFDKSAHLRTNYSAVLNGQVLYFNKAGKAIDDNTLTIKQGLTVNNSDYTQHNQVFDTTKASVENVDTYLTAAAWYRPKEILNDGTTWTASNSNDYRPILMSWWPDTQTKVNYLNYMKDLGFINNNTDFKTGDTEDLLRQATESVQANIEKKITKDKSVTWLRSVMDTFVKTQVQWNSDSEDLNDDHLQGGALSYINSPLTLDANSDFRLMNRTPTNQTGKQAYTTDNSLGGYELLLANDVDNSNPVVQAEDLNWLYYLLNLGTILKGDSDANFDSVRVDAVDNVDADLLQIVSQYMADAYKTNESDANANAHLSILEDWSYNDAQYQKDNGASQLTINNHMHTQMIYSLTKDPSTRSSMKRFLEFTDYDRSNDSTENIAIPNYAFVRAHDSEVQTVIAQIIKDLYPNSGSGLIPTTEEIAKAFEVYNKDEKSVNKKYTHYNIPSSYAYMLTSKDTVPRVYYGDLYTDNGQYMETQTPYFKAISNLLKLRVKYVSGGETQNVDGNDILTQVRFGNGAMKVTDKGTKATRTQGVGVIIANNPKLILKKGQTVVLHMGTAHKNQLFRAAILTTKNGLKVYASDQNAPTMRTNSKGDLIFNSSSIYGVAQVEVSGYLAVWVPVGASEKQDARTKATQAKNKDGQVLHSNAALDSNLIYEGFSNFQAFASKKSEYTNVKIAKNAQLFKSWGVTSFQLAPQYKSSTDTSFLDSIIANGYAFTDRYNVGQDGATKYGDLDDLVNAIKALHGSGIQVMADFVPDQIYNLPNQQVVAVNRTNAMGDVDQNSDLQNVLYASNTQSSGKDYQSIYGGAFLTKIKKLYPDLFTTKQVSTGKSIDASQVIKQWEAKYFNGSNVQGKGIGYVLKDSATGQYFKVTANSAETAFLPLQLTNELSNTGFYSNSTGIAYYDTSGYRAKNAFIEGVNGNWYYFDKDGYMIFGSHKIKENYYYFLPNGHELRSSFLTDEKNNTYYYNAKGKRVVNQYVSDDQGNYYYFGSNGKMVQGLVAINDSYHKTQYFYASGIQAKDAFIKDKKGNIRYFDSGSGNMLVAQFKQTPAGKWMYFKNNGVAAKGYLKLGNTTYYFDQNGFQKKDYYTGKFYFDKKLGKKVVSSYVYTNKLTSKHQYHWYYLNAQGVAKVLQSVTKKELVNVKNNARQVKVSRDNLNKLLQKLTQNSVKNHKKIKLTKQQLSKFKLKYQRLVHQNKILNKLYKINTTKLTLKNTNRLAKISKKKLDTLAKKIKQEQKSLRNLTSKAKKAKLRLVIKKNQKVFQKERKVYVRLKQKAVRVNASYKRLLVKKTYNL</sequence>
<dbReference type="Gene3D" id="2.30.30.420">
    <property type="entry name" value="glucansucrase"/>
    <property type="match status" value="1"/>
</dbReference>
<gene>
    <name evidence="14" type="ORF">KAK10_08660</name>
</gene>
<dbReference type="PANTHER" id="PTHR13491">
    <property type="entry name" value="ZCCHC10 PROTEIN"/>
    <property type="match status" value="1"/>
</dbReference>
<comment type="catalytic activity">
    <reaction evidence="1">
        <text>[(1-&gt;6)-alpha-D-glucosyl](n) + sucrose = [(1-&gt;6)-alpha-D-glucosyl](n+1) + D-fructose</text>
        <dbReference type="Rhea" id="RHEA:18825"/>
        <dbReference type="Rhea" id="RHEA-COMP:11144"/>
        <dbReference type="Rhea" id="RHEA-COMP:11145"/>
        <dbReference type="ChEBI" id="CHEBI:17992"/>
        <dbReference type="ChEBI" id="CHEBI:18269"/>
        <dbReference type="ChEBI" id="CHEBI:37721"/>
        <dbReference type="EC" id="2.4.1.5"/>
    </reaction>
</comment>
<comment type="similarity">
    <text evidence="3">Belongs to the glycosyl hydrolase 70 family.</text>
</comment>
<dbReference type="InterPro" id="IPR003318">
    <property type="entry name" value="Glyco_hydro70cat"/>
</dbReference>
<dbReference type="Pfam" id="PF02324">
    <property type="entry name" value="Glyco_hydro_70"/>
    <property type="match status" value="1"/>
</dbReference>
<evidence type="ECO:0000256" key="5">
    <source>
        <dbReference type="ARBA" id="ARBA00022676"/>
    </source>
</evidence>
<dbReference type="InterPro" id="IPR018337">
    <property type="entry name" value="Cell_wall/Cho-bd_repeat"/>
</dbReference>
<dbReference type="InterPro" id="IPR039715">
    <property type="entry name" value="ZCCHC10"/>
</dbReference>
<keyword evidence="8" id="KW-0677">Repeat</keyword>
<dbReference type="SUPFAM" id="SSF69360">
    <property type="entry name" value="Cell wall binding repeat"/>
    <property type="match status" value="2"/>
</dbReference>
<dbReference type="InterPro" id="IPR027636">
    <property type="entry name" value="Glucan-bd_rpt"/>
</dbReference>
<dbReference type="NCBIfam" id="TIGR03715">
    <property type="entry name" value="KxYKxGKxW"/>
    <property type="match status" value="1"/>
</dbReference>
<comment type="function">
    <text evidence="2">Production of extracellular glucans, that are thought to play a key role in the development of the dental plaque because of their ability to adhere to smooth surfaces and mediate the aggregation of bacterial cells and food debris.</text>
</comment>
<name>A0ABT0VNK5_9LACO</name>
<evidence type="ECO:0000256" key="2">
    <source>
        <dbReference type="ARBA" id="ARBA00003243"/>
    </source>
</evidence>
<evidence type="ECO:0000256" key="9">
    <source>
        <dbReference type="ARBA" id="ARBA00029911"/>
    </source>
</evidence>
<dbReference type="SUPFAM" id="SSF51445">
    <property type="entry name" value="(Trans)glycosidases"/>
    <property type="match status" value="2"/>
</dbReference>
<keyword evidence="15" id="KW-1185">Reference proteome</keyword>
<dbReference type="Pfam" id="PF19127">
    <property type="entry name" value="Choline_bind_3"/>
    <property type="match status" value="3"/>
</dbReference>
<comment type="caution">
    <text evidence="14">The sequence shown here is derived from an EMBL/GenBank/DDBJ whole genome shotgun (WGS) entry which is preliminary data.</text>
</comment>
<keyword evidence="6" id="KW-0808">Transferase</keyword>
<evidence type="ECO:0000256" key="11">
    <source>
        <dbReference type="PROSITE-ProRule" id="PRU00591"/>
    </source>
</evidence>
<dbReference type="Gene3D" id="3.20.20.470">
    <property type="entry name" value="Glucansucrase"/>
    <property type="match status" value="1"/>
</dbReference>
<evidence type="ECO:0000256" key="8">
    <source>
        <dbReference type="ARBA" id="ARBA00022737"/>
    </source>
</evidence>
<reference evidence="14" key="1">
    <citation type="submission" date="2021-04" db="EMBL/GenBank/DDBJ databases">
        <title>Taxonomic assessment of Weissella genus.</title>
        <authorList>
            <person name="Fanelli F."/>
            <person name="Chieffi D."/>
            <person name="Dell'Aquila A."/>
            <person name="Gyu-Sung C."/>
            <person name="Franz C.M.A.P."/>
            <person name="Fusco V."/>
        </authorList>
    </citation>
    <scope>NUCLEOTIDE SEQUENCE</scope>
    <source>
        <strain evidence="14">LMG 25373</strain>
    </source>
</reference>
<keyword evidence="5" id="KW-0328">Glycosyltransferase</keyword>
<dbReference type="Gene3D" id="2.10.270.10">
    <property type="entry name" value="Cholin Binding"/>
    <property type="match status" value="3"/>
</dbReference>
<evidence type="ECO:0000256" key="1">
    <source>
        <dbReference type="ARBA" id="ARBA00001152"/>
    </source>
</evidence>
<dbReference type="Pfam" id="PF01473">
    <property type="entry name" value="Choline_bind_1"/>
    <property type="match status" value="2"/>
</dbReference>
<protein>
    <recommendedName>
        <fullName evidence="4">dextransucrase</fullName>
        <ecNumber evidence="4">2.4.1.5</ecNumber>
    </recommendedName>
    <alternativeName>
        <fullName evidence="9">Dextransucrase</fullName>
    </alternativeName>
    <alternativeName>
        <fullName evidence="10">Sucrose 6-glucosyltransferase</fullName>
    </alternativeName>
</protein>
<evidence type="ECO:0000256" key="6">
    <source>
        <dbReference type="ARBA" id="ARBA00022679"/>
    </source>
</evidence>
<evidence type="ECO:0000256" key="3">
    <source>
        <dbReference type="ARBA" id="ARBA00009247"/>
    </source>
</evidence>
<evidence type="ECO:0000313" key="14">
    <source>
        <dbReference type="EMBL" id="MCM2437977.1"/>
    </source>
</evidence>
<feature type="coiled-coil region" evidence="12">
    <location>
        <begin position="1551"/>
        <end position="1585"/>
    </location>
</feature>
<keyword evidence="12" id="KW-0175">Coiled coil</keyword>
<evidence type="ECO:0000313" key="15">
    <source>
        <dbReference type="Proteomes" id="UP001057481"/>
    </source>
</evidence>
<feature type="repeat" description="Cell wall-binding" evidence="11">
    <location>
        <begin position="1300"/>
        <end position="1320"/>
    </location>
</feature>
<dbReference type="EC" id="2.4.1.5" evidence="4"/>
<dbReference type="RefSeq" id="WP_205143387.1">
    <property type="nucleotide sequence ID" value="NZ_JAFBDN010000005.1"/>
</dbReference>
<dbReference type="NCBIfam" id="TIGR04035">
    <property type="entry name" value="glucan_65_rpt"/>
    <property type="match status" value="3"/>
</dbReference>
<dbReference type="PROSITE" id="PS51170">
    <property type="entry name" value="CW"/>
    <property type="match status" value="2"/>
</dbReference>
<proteinExistence type="inferred from homology"/>
<dbReference type="Proteomes" id="UP001057481">
    <property type="component" value="Unassembled WGS sequence"/>
</dbReference>
<evidence type="ECO:0000256" key="7">
    <source>
        <dbReference type="ARBA" id="ARBA00022729"/>
    </source>
</evidence>
<dbReference type="PANTHER" id="PTHR13491:SF0">
    <property type="entry name" value="ZINC FINGER CCHC DOMAIN-CONTAINING PROTEIN 10"/>
    <property type="match status" value="1"/>
</dbReference>
<dbReference type="EMBL" id="JAGMVS010000073">
    <property type="protein sequence ID" value="MCM2437977.1"/>
    <property type="molecule type" value="Genomic_DNA"/>
</dbReference>
<evidence type="ECO:0000256" key="12">
    <source>
        <dbReference type="SAM" id="Coils"/>
    </source>
</evidence>
<feature type="repeat" description="Cell wall-binding" evidence="11">
    <location>
        <begin position="1236"/>
        <end position="1256"/>
    </location>
</feature>
<evidence type="ECO:0000259" key="13">
    <source>
        <dbReference type="Pfam" id="PF02324"/>
    </source>
</evidence>
<dbReference type="InterPro" id="IPR022263">
    <property type="entry name" value="KxYKxGKxW"/>
</dbReference>
<evidence type="ECO:0000256" key="4">
    <source>
        <dbReference type="ARBA" id="ARBA00012592"/>
    </source>
</evidence>